<evidence type="ECO:0008006" key="7">
    <source>
        <dbReference type="Google" id="ProtNLM"/>
    </source>
</evidence>
<name>A0A0C1ZLM4_9BACT</name>
<dbReference type="Gene3D" id="3.20.20.70">
    <property type="entry name" value="Aldolase class I"/>
    <property type="match status" value="1"/>
</dbReference>
<dbReference type="AlphaFoldDB" id="A0A0C1ZLM4"/>
<dbReference type="PANTHER" id="PTHR37418:SF2">
    <property type="entry name" value="3-KETO-5-AMINOHEXANOATE CLEAVAGE ENZYME"/>
    <property type="match status" value="1"/>
</dbReference>
<keyword evidence="3" id="KW-0479">Metal-binding</keyword>
<dbReference type="Proteomes" id="UP000031599">
    <property type="component" value="Unassembled WGS sequence"/>
</dbReference>
<evidence type="ECO:0000256" key="1">
    <source>
        <dbReference type="ARBA" id="ARBA00001947"/>
    </source>
</evidence>
<dbReference type="RefSeq" id="WP_052547050.1">
    <property type="nucleotide sequence ID" value="NZ_JMCC02000011.1"/>
</dbReference>
<keyword evidence="2" id="KW-0808">Transferase</keyword>
<dbReference type="EMBL" id="JMCC02000011">
    <property type="protein sequence ID" value="KIG18429.1"/>
    <property type="molecule type" value="Genomic_DNA"/>
</dbReference>
<comment type="caution">
    <text evidence="5">The sequence shown here is derived from an EMBL/GenBank/DDBJ whole genome shotgun (WGS) entry which is preliminary data.</text>
</comment>
<sequence length="289" mass="31295">MTDKAALTCAITGVLTNPKQHPVPVTIQEMAQSAKDAFNAGASIMHVHFRDQAPNMGHMPTWDPEVAGAIIDAIREACPGVIINMSTGVIGNDISGPEACMRRIKPEIAACNAGSLNYLKVRSNGQWAWPPMMFDNPVSKVQKFLKVMAETGAMPEFECFDVGIVRSIELFVRAGLTDHPDYNFVMGVASGMPTDPRLLDLLVEYRLEPSTWQVTAIGREEIWPLHQRTAELGGQLRTGVEDTFYLPNGDKTSGNGPLIEALAACARAAGREVASPDEARQILGLRPAA</sequence>
<dbReference type="InterPro" id="IPR008567">
    <property type="entry name" value="BKACE"/>
</dbReference>
<gene>
    <name evidence="5" type="ORF">DB30_00714</name>
</gene>
<dbReference type="Pfam" id="PF05853">
    <property type="entry name" value="BKACE"/>
    <property type="match status" value="1"/>
</dbReference>
<accession>A0A0C1ZLM4</accession>
<keyword evidence="4" id="KW-0862">Zinc</keyword>
<evidence type="ECO:0000313" key="5">
    <source>
        <dbReference type="EMBL" id="KIG18429.1"/>
    </source>
</evidence>
<evidence type="ECO:0000256" key="2">
    <source>
        <dbReference type="ARBA" id="ARBA00022679"/>
    </source>
</evidence>
<reference evidence="5 6" key="1">
    <citation type="submission" date="2014-12" db="EMBL/GenBank/DDBJ databases">
        <title>Genome assembly of Enhygromyxa salina DSM 15201.</title>
        <authorList>
            <person name="Sharma G."/>
            <person name="Subramanian S."/>
        </authorList>
    </citation>
    <scope>NUCLEOTIDE SEQUENCE [LARGE SCALE GENOMIC DNA]</scope>
    <source>
        <strain evidence="5 6">DSM 15201</strain>
    </source>
</reference>
<protein>
    <recommendedName>
        <fullName evidence="7">3-keto-5-aminohexanoate cleavage enzyme</fullName>
    </recommendedName>
</protein>
<dbReference type="GO" id="GO:0043720">
    <property type="term" value="F:3-keto-5-aminohexanoate cleavage activity"/>
    <property type="evidence" value="ECO:0007669"/>
    <property type="project" value="InterPro"/>
</dbReference>
<dbReference type="GO" id="GO:0046872">
    <property type="term" value="F:metal ion binding"/>
    <property type="evidence" value="ECO:0007669"/>
    <property type="project" value="UniProtKB-KW"/>
</dbReference>
<evidence type="ECO:0000313" key="6">
    <source>
        <dbReference type="Proteomes" id="UP000031599"/>
    </source>
</evidence>
<proteinExistence type="predicted"/>
<dbReference type="PANTHER" id="PTHR37418">
    <property type="entry name" value="3-KETO-5-AMINOHEXANOATE CLEAVAGE ENZYME-RELATED"/>
    <property type="match status" value="1"/>
</dbReference>
<dbReference type="InterPro" id="IPR013785">
    <property type="entry name" value="Aldolase_TIM"/>
</dbReference>
<comment type="cofactor">
    <cofactor evidence="1">
        <name>Zn(2+)</name>
        <dbReference type="ChEBI" id="CHEBI:29105"/>
    </cofactor>
</comment>
<evidence type="ECO:0000256" key="4">
    <source>
        <dbReference type="ARBA" id="ARBA00022833"/>
    </source>
</evidence>
<organism evidence="5 6">
    <name type="scientific">Enhygromyxa salina</name>
    <dbReference type="NCBI Taxonomy" id="215803"/>
    <lineage>
        <taxon>Bacteria</taxon>
        <taxon>Pseudomonadati</taxon>
        <taxon>Myxococcota</taxon>
        <taxon>Polyangia</taxon>
        <taxon>Nannocystales</taxon>
        <taxon>Nannocystaceae</taxon>
        <taxon>Enhygromyxa</taxon>
    </lineage>
</organism>
<evidence type="ECO:0000256" key="3">
    <source>
        <dbReference type="ARBA" id="ARBA00022723"/>
    </source>
</evidence>